<dbReference type="EMBL" id="JAUDZG010000001">
    <property type="protein sequence ID" value="KAK3310723.1"/>
    <property type="molecule type" value="Genomic_DNA"/>
</dbReference>
<dbReference type="Proteomes" id="UP001273166">
    <property type="component" value="Unassembled WGS sequence"/>
</dbReference>
<name>A0AAJ0H2M4_9PEZI</name>
<reference evidence="1" key="1">
    <citation type="journal article" date="2023" name="Mol. Phylogenet. Evol.">
        <title>Genome-scale phylogeny and comparative genomics of the fungal order Sordariales.</title>
        <authorList>
            <person name="Hensen N."/>
            <person name="Bonometti L."/>
            <person name="Westerberg I."/>
            <person name="Brannstrom I.O."/>
            <person name="Guillou S."/>
            <person name="Cros-Aarteil S."/>
            <person name="Calhoun S."/>
            <person name="Haridas S."/>
            <person name="Kuo A."/>
            <person name="Mondo S."/>
            <person name="Pangilinan J."/>
            <person name="Riley R."/>
            <person name="LaButti K."/>
            <person name="Andreopoulos B."/>
            <person name="Lipzen A."/>
            <person name="Chen C."/>
            <person name="Yan M."/>
            <person name="Daum C."/>
            <person name="Ng V."/>
            <person name="Clum A."/>
            <person name="Steindorff A."/>
            <person name="Ohm R.A."/>
            <person name="Martin F."/>
            <person name="Silar P."/>
            <person name="Natvig D.O."/>
            <person name="Lalanne C."/>
            <person name="Gautier V."/>
            <person name="Ament-Velasquez S.L."/>
            <person name="Kruys A."/>
            <person name="Hutchinson M.I."/>
            <person name="Powell A.J."/>
            <person name="Barry K."/>
            <person name="Miller A.N."/>
            <person name="Grigoriev I.V."/>
            <person name="Debuchy R."/>
            <person name="Gladieux P."/>
            <person name="Hiltunen Thoren M."/>
            <person name="Johannesson H."/>
        </authorList>
    </citation>
    <scope>NUCLEOTIDE SEQUENCE</scope>
    <source>
        <strain evidence="1">CBS 333.67</strain>
    </source>
</reference>
<dbReference type="AlphaFoldDB" id="A0AAJ0H2M4"/>
<evidence type="ECO:0000313" key="1">
    <source>
        <dbReference type="EMBL" id="KAK3310723.1"/>
    </source>
</evidence>
<gene>
    <name evidence="1" type="ORF">B0T15DRAFT_489381</name>
</gene>
<comment type="caution">
    <text evidence="1">The sequence shown here is derived from an EMBL/GenBank/DDBJ whole genome shotgun (WGS) entry which is preliminary data.</text>
</comment>
<dbReference type="RefSeq" id="XP_062726503.1">
    <property type="nucleotide sequence ID" value="XM_062866592.1"/>
</dbReference>
<reference evidence="1" key="2">
    <citation type="submission" date="2023-06" db="EMBL/GenBank/DDBJ databases">
        <authorList>
            <consortium name="Lawrence Berkeley National Laboratory"/>
            <person name="Mondo S.J."/>
            <person name="Hensen N."/>
            <person name="Bonometti L."/>
            <person name="Westerberg I."/>
            <person name="Brannstrom I.O."/>
            <person name="Guillou S."/>
            <person name="Cros-Aarteil S."/>
            <person name="Calhoun S."/>
            <person name="Haridas S."/>
            <person name="Kuo A."/>
            <person name="Pangilinan J."/>
            <person name="Riley R."/>
            <person name="Labutti K."/>
            <person name="Andreopoulos B."/>
            <person name="Lipzen A."/>
            <person name="Chen C."/>
            <person name="Yanf M."/>
            <person name="Daum C."/>
            <person name="Ng V."/>
            <person name="Clum A."/>
            <person name="Steindorff A."/>
            <person name="Ohm R."/>
            <person name="Martin F."/>
            <person name="Silar P."/>
            <person name="Natvig D."/>
            <person name="Lalanne C."/>
            <person name="Gautier V."/>
            <person name="Ament-Velasquez S.L."/>
            <person name="Kruys A."/>
            <person name="Hutchinson M.I."/>
            <person name="Powell A.J."/>
            <person name="Barry K."/>
            <person name="Miller A.N."/>
            <person name="Grigoriev I.V."/>
            <person name="Debuchy R."/>
            <person name="Gladieux P."/>
            <person name="Thoren M.H."/>
            <person name="Johannesson H."/>
        </authorList>
    </citation>
    <scope>NUCLEOTIDE SEQUENCE</scope>
    <source>
        <strain evidence="1">CBS 333.67</strain>
    </source>
</reference>
<sequence>MTTIAMEGYLSAPGSTIVWRNGKVKKDIVSAQLKWLKAALDRKGNSVSATDRHPLVARTKAGQLPRQTWEPSPSFYTFAEIYFAAEYFGIQSLKSSMVKSVEDLTRHVLSLSEGDGSSSACFHCAHCPYYRGDEDEEADDAELEREAHLASFLDAVVCVEKHKWSAKIQKAVYDAGDRMKHRLVKLPAWREFVEKYPGGKNFARAIGVRL</sequence>
<organism evidence="1 2">
    <name type="scientific">Chaetomium strumarium</name>
    <dbReference type="NCBI Taxonomy" id="1170767"/>
    <lineage>
        <taxon>Eukaryota</taxon>
        <taxon>Fungi</taxon>
        <taxon>Dikarya</taxon>
        <taxon>Ascomycota</taxon>
        <taxon>Pezizomycotina</taxon>
        <taxon>Sordariomycetes</taxon>
        <taxon>Sordariomycetidae</taxon>
        <taxon>Sordariales</taxon>
        <taxon>Chaetomiaceae</taxon>
        <taxon>Chaetomium</taxon>
    </lineage>
</organism>
<accession>A0AAJ0H2M4</accession>
<protein>
    <submittedName>
        <fullName evidence="1">Uncharacterized protein</fullName>
    </submittedName>
</protein>
<dbReference type="GeneID" id="87885421"/>
<proteinExistence type="predicted"/>
<keyword evidence="2" id="KW-1185">Reference proteome</keyword>
<evidence type="ECO:0000313" key="2">
    <source>
        <dbReference type="Proteomes" id="UP001273166"/>
    </source>
</evidence>